<organism evidence="1 2">
    <name type="scientific">Rhodnius prolixus</name>
    <name type="common">Triatomid bug</name>
    <dbReference type="NCBI Taxonomy" id="13249"/>
    <lineage>
        <taxon>Eukaryota</taxon>
        <taxon>Metazoa</taxon>
        <taxon>Ecdysozoa</taxon>
        <taxon>Arthropoda</taxon>
        <taxon>Hexapoda</taxon>
        <taxon>Insecta</taxon>
        <taxon>Pterygota</taxon>
        <taxon>Neoptera</taxon>
        <taxon>Paraneoptera</taxon>
        <taxon>Hemiptera</taxon>
        <taxon>Heteroptera</taxon>
        <taxon>Panheteroptera</taxon>
        <taxon>Cimicomorpha</taxon>
        <taxon>Reduviidae</taxon>
        <taxon>Triatominae</taxon>
        <taxon>Rhodnius</taxon>
    </lineage>
</organism>
<accession>T1I092</accession>
<reference evidence="1" key="1">
    <citation type="submission" date="2015-05" db="UniProtKB">
        <authorList>
            <consortium name="EnsemblMetazoa"/>
        </authorList>
    </citation>
    <scope>IDENTIFICATION</scope>
</reference>
<keyword evidence="2" id="KW-1185">Reference proteome</keyword>
<dbReference type="VEuPathDB" id="VectorBase:RPRC009712"/>
<proteinExistence type="predicted"/>
<dbReference type="InParanoid" id="T1I092"/>
<evidence type="ECO:0000313" key="1">
    <source>
        <dbReference type="EnsemblMetazoa" id="RPRC009712-PA"/>
    </source>
</evidence>
<sequence>MSADNIKTGVCDEAGFKVMDAIAKRIPPEQSLREL</sequence>
<name>T1I092_RHOPR</name>
<evidence type="ECO:0000313" key="2">
    <source>
        <dbReference type="Proteomes" id="UP000015103"/>
    </source>
</evidence>
<dbReference type="Proteomes" id="UP000015103">
    <property type="component" value="Unassembled WGS sequence"/>
</dbReference>
<dbReference type="EMBL" id="ACPB03005132">
    <property type="status" value="NOT_ANNOTATED_CDS"/>
    <property type="molecule type" value="Genomic_DNA"/>
</dbReference>
<dbReference type="EnsemblMetazoa" id="RPRC009712-RA">
    <property type="protein sequence ID" value="RPRC009712-PA"/>
    <property type="gene ID" value="RPRC009712"/>
</dbReference>
<dbReference type="AlphaFoldDB" id="T1I092"/>
<dbReference type="HOGENOM" id="CLU_3369025_0_0_1"/>
<protein>
    <submittedName>
        <fullName evidence="1">Uncharacterized protein</fullName>
    </submittedName>
</protein>